<reference evidence="20 21" key="1">
    <citation type="journal article" date="2012" name="Stand. Genomic Sci.">
        <title>Complete genome sequence of Halopiger xanaduensis type strain (SH-6(T)).</title>
        <authorList>
            <person name="Anderson I."/>
            <person name="Tindall B.J."/>
            <person name="Rohde M."/>
            <person name="Lucas S."/>
            <person name="Han J."/>
            <person name="Lapidus A."/>
            <person name="Cheng J.F."/>
            <person name="Goodwin L."/>
            <person name="Pitluck S."/>
            <person name="Peters L."/>
            <person name="Pati A."/>
            <person name="Mikhailova N."/>
            <person name="Pagani I."/>
            <person name="Teshima H."/>
            <person name="Han C."/>
            <person name="Tapia R."/>
            <person name="Land M."/>
            <person name="Woyke T."/>
            <person name="Klenk H.P."/>
            <person name="Kyrpides N."/>
            <person name="Ivanova N."/>
        </authorList>
    </citation>
    <scope>NUCLEOTIDE SEQUENCE [LARGE SCALE GENOMIC DNA]</scope>
    <source>
        <strain evidence="21">DSM 18323 / JCM 14033 / SH-6</strain>
    </source>
</reference>
<dbReference type="GO" id="GO:0051073">
    <property type="term" value="F:adenosylcobinamide-GDP ribazoletransferase activity"/>
    <property type="evidence" value="ECO:0007669"/>
    <property type="project" value="UniProtKB-UniRule"/>
</dbReference>
<dbReference type="PANTHER" id="PTHR34148">
    <property type="entry name" value="ADENOSYLCOBINAMIDE-GDP RIBAZOLETRANSFERASE"/>
    <property type="match status" value="1"/>
</dbReference>
<evidence type="ECO:0000256" key="4">
    <source>
        <dbReference type="ARBA" id="ARBA00010561"/>
    </source>
</evidence>
<feature type="transmembrane region" description="Helical" evidence="19">
    <location>
        <begin position="143"/>
        <end position="168"/>
    </location>
</feature>
<keyword evidence="11 19" id="KW-0460">Magnesium</keyword>
<keyword evidence="9 19" id="KW-0808">Transferase</keyword>
<comment type="pathway">
    <text evidence="3 19">Cofactor biosynthesis; adenosylcobalamin biosynthesis; adenosylcobalamin from cob(II)yrinate a,c-diamide: step 7/7.</text>
</comment>
<comment type="catalytic activity">
    <reaction evidence="17 19">
        <text>alpha-ribazole + adenosylcob(III)inamide-GDP = adenosylcob(III)alamin + GMP + H(+)</text>
        <dbReference type="Rhea" id="RHEA:16049"/>
        <dbReference type="ChEBI" id="CHEBI:10329"/>
        <dbReference type="ChEBI" id="CHEBI:15378"/>
        <dbReference type="ChEBI" id="CHEBI:18408"/>
        <dbReference type="ChEBI" id="CHEBI:58115"/>
        <dbReference type="ChEBI" id="CHEBI:60487"/>
        <dbReference type="EC" id="2.7.8.26"/>
    </reaction>
</comment>
<evidence type="ECO:0000256" key="1">
    <source>
        <dbReference type="ARBA" id="ARBA00001946"/>
    </source>
</evidence>
<evidence type="ECO:0000256" key="18">
    <source>
        <dbReference type="ARBA" id="ARBA00049504"/>
    </source>
</evidence>
<evidence type="ECO:0000256" key="5">
    <source>
        <dbReference type="ARBA" id="ARBA00013200"/>
    </source>
</evidence>
<accession>F8D9C4</accession>
<proteinExistence type="inferred from homology"/>
<protein>
    <recommendedName>
        <fullName evidence="6 19">Adenosylcobinamide-GDP ribazoletransferase</fullName>
        <ecNumber evidence="5 19">2.7.8.26</ecNumber>
    </recommendedName>
    <alternativeName>
        <fullName evidence="16 19">Cobalamin synthase</fullName>
    </alternativeName>
    <alternativeName>
        <fullName evidence="15 19">Cobalamin-5'-phosphate synthase</fullName>
    </alternativeName>
</protein>
<dbReference type="GO" id="GO:0005886">
    <property type="term" value="C:plasma membrane"/>
    <property type="evidence" value="ECO:0007669"/>
    <property type="project" value="UniProtKB-SubCell"/>
</dbReference>
<dbReference type="InterPro" id="IPR003805">
    <property type="entry name" value="CobS"/>
</dbReference>
<feature type="transmembrane region" description="Helical" evidence="19">
    <location>
        <begin position="205"/>
        <end position="221"/>
    </location>
</feature>
<evidence type="ECO:0000256" key="16">
    <source>
        <dbReference type="ARBA" id="ARBA00032853"/>
    </source>
</evidence>
<evidence type="ECO:0000256" key="13">
    <source>
        <dbReference type="ARBA" id="ARBA00023136"/>
    </source>
</evidence>
<dbReference type="UniPathway" id="UPA00148">
    <property type="reaction ID" value="UER00238"/>
</dbReference>
<evidence type="ECO:0000256" key="12">
    <source>
        <dbReference type="ARBA" id="ARBA00022989"/>
    </source>
</evidence>
<comment type="function">
    <text evidence="14 19">Joins adenosylcobinamide-GDP and alpha-ribazole to generate adenosylcobalamin (Ado-cobalamin). Also synthesizes adenosylcobalamin 5'-phosphate from adenosylcobinamide-GDP and alpha-ribazole 5'-phosphate.</text>
</comment>
<evidence type="ECO:0000256" key="2">
    <source>
        <dbReference type="ARBA" id="ARBA00004651"/>
    </source>
</evidence>
<evidence type="ECO:0000256" key="3">
    <source>
        <dbReference type="ARBA" id="ARBA00004663"/>
    </source>
</evidence>
<dbReference type="GO" id="GO:0008818">
    <property type="term" value="F:cobalamin 5'-phosphate synthase activity"/>
    <property type="evidence" value="ECO:0007669"/>
    <property type="project" value="UniProtKB-UniRule"/>
</dbReference>
<comment type="catalytic activity">
    <reaction evidence="18 19">
        <text>alpha-ribazole 5'-phosphate + adenosylcob(III)inamide-GDP = adenosylcob(III)alamin 5'-phosphate + GMP + H(+)</text>
        <dbReference type="Rhea" id="RHEA:23560"/>
        <dbReference type="ChEBI" id="CHEBI:15378"/>
        <dbReference type="ChEBI" id="CHEBI:57918"/>
        <dbReference type="ChEBI" id="CHEBI:58115"/>
        <dbReference type="ChEBI" id="CHEBI:60487"/>
        <dbReference type="ChEBI" id="CHEBI:60493"/>
        <dbReference type="EC" id="2.7.8.26"/>
    </reaction>
</comment>
<dbReference type="EMBL" id="CP002839">
    <property type="protein sequence ID" value="AEH36860.1"/>
    <property type="molecule type" value="Genomic_DNA"/>
</dbReference>
<evidence type="ECO:0000256" key="14">
    <source>
        <dbReference type="ARBA" id="ARBA00025228"/>
    </source>
</evidence>
<evidence type="ECO:0000256" key="11">
    <source>
        <dbReference type="ARBA" id="ARBA00022842"/>
    </source>
</evidence>
<dbReference type="KEGG" id="hxa:Halxa_2235"/>
<dbReference type="GO" id="GO:0009236">
    <property type="term" value="P:cobalamin biosynthetic process"/>
    <property type="evidence" value="ECO:0007669"/>
    <property type="project" value="UniProtKB-UniRule"/>
</dbReference>
<keyword evidence="10 19" id="KW-0812">Transmembrane</keyword>
<dbReference type="Proteomes" id="UP000006794">
    <property type="component" value="Chromosome"/>
</dbReference>
<feature type="transmembrane region" description="Helical" evidence="19">
    <location>
        <begin position="180"/>
        <end position="199"/>
    </location>
</feature>
<dbReference type="HAMAP" id="MF_00719">
    <property type="entry name" value="CobS"/>
    <property type="match status" value="1"/>
</dbReference>
<evidence type="ECO:0000256" key="8">
    <source>
        <dbReference type="ARBA" id="ARBA00022573"/>
    </source>
</evidence>
<evidence type="ECO:0000256" key="17">
    <source>
        <dbReference type="ARBA" id="ARBA00048623"/>
    </source>
</evidence>
<feature type="transmembrane region" description="Helical" evidence="19">
    <location>
        <begin position="112"/>
        <end position="137"/>
    </location>
</feature>
<keyword evidence="21" id="KW-1185">Reference proteome</keyword>
<evidence type="ECO:0000256" key="15">
    <source>
        <dbReference type="ARBA" id="ARBA00032605"/>
    </source>
</evidence>
<dbReference type="NCBIfam" id="TIGR00317">
    <property type="entry name" value="cobS"/>
    <property type="match status" value="1"/>
</dbReference>
<keyword evidence="13 19" id="KW-0472">Membrane</keyword>
<keyword evidence="12 19" id="KW-1133">Transmembrane helix</keyword>
<dbReference type="OrthoDB" id="11748at2157"/>
<name>F8D9C4_HALXS</name>
<evidence type="ECO:0000313" key="20">
    <source>
        <dbReference type="EMBL" id="AEH36860.1"/>
    </source>
</evidence>
<dbReference type="Pfam" id="PF02654">
    <property type="entry name" value="CobS"/>
    <property type="match status" value="1"/>
</dbReference>
<evidence type="ECO:0000313" key="21">
    <source>
        <dbReference type="Proteomes" id="UP000006794"/>
    </source>
</evidence>
<evidence type="ECO:0000256" key="10">
    <source>
        <dbReference type="ARBA" id="ARBA00022692"/>
    </source>
</evidence>
<comment type="similarity">
    <text evidence="4 19">Belongs to the CobS family.</text>
</comment>
<dbReference type="GeneID" id="10797197"/>
<dbReference type="AlphaFoldDB" id="F8D9C4"/>
<dbReference type="eggNOG" id="arCOG04338">
    <property type="taxonomic scope" value="Archaea"/>
</dbReference>
<dbReference type="EC" id="2.7.8.26" evidence="5 19"/>
<evidence type="ECO:0000256" key="7">
    <source>
        <dbReference type="ARBA" id="ARBA00022475"/>
    </source>
</evidence>
<comment type="cofactor">
    <cofactor evidence="1 19">
        <name>Mg(2+)</name>
        <dbReference type="ChEBI" id="CHEBI:18420"/>
    </cofactor>
</comment>
<dbReference type="PANTHER" id="PTHR34148:SF1">
    <property type="entry name" value="ADENOSYLCOBINAMIDE-GDP RIBAZOLETRANSFERASE"/>
    <property type="match status" value="1"/>
</dbReference>
<keyword evidence="7 19" id="KW-1003">Cell membrane</keyword>
<gene>
    <name evidence="19" type="primary">cobS</name>
    <name evidence="20" type="ordered locus">Halxa_2235</name>
</gene>
<sequence>MSARSRGWLGAVRAAVGFLTRLPVPLREGDWNAFRSRPAAFPLVGLVSGSLAAVPLLAADALPASTVALGYLLAVYAVTGIHHLDGIADLGDALVVHGDAERRREVLKDTTTGVGAVLAVAITVAGLALAGLGLAGLPPRTAVAVAIAAEIGAKLGMAAMACFGTAGFEGMGQQFTEASTPGRFVVPAGILAGATAFIWPHPAAVALWSALAGIGLPWYWANRNLGGINGDVFGAANEIGRVVAVHAGVIAWTLS</sequence>
<evidence type="ECO:0000256" key="19">
    <source>
        <dbReference type="HAMAP-Rule" id="MF_00719"/>
    </source>
</evidence>
<dbReference type="RefSeq" id="WP_013879752.1">
    <property type="nucleotide sequence ID" value="NC_015666.1"/>
</dbReference>
<dbReference type="HOGENOM" id="CLU_057426_2_0_2"/>
<organism evidence="20 21">
    <name type="scientific">Halopiger xanaduensis (strain DSM 18323 / JCM 14033 / SH-6)</name>
    <dbReference type="NCBI Taxonomy" id="797210"/>
    <lineage>
        <taxon>Archaea</taxon>
        <taxon>Methanobacteriati</taxon>
        <taxon>Methanobacteriota</taxon>
        <taxon>Stenosarchaea group</taxon>
        <taxon>Halobacteria</taxon>
        <taxon>Halobacteriales</taxon>
        <taxon>Natrialbaceae</taxon>
        <taxon>Halopiger</taxon>
    </lineage>
</organism>
<comment type="subcellular location">
    <subcellularLocation>
        <location evidence="2 19">Cell membrane</location>
        <topology evidence="2 19">Multi-pass membrane protein</topology>
    </subcellularLocation>
</comment>
<dbReference type="STRING" id="797210.Halxa_2235"/>
<evidence type="ECO:0000256" key="6">
    <source>
        <dbReference type="ARBA" id="ARBA00015850"/>
    </source>
</evidence>
<keyword evidence="8 19" id="KW-0169">Cobalamin biosynthesis</keyword>
<evidence type="ECO:0000256" key="9">
    <source>
        <dbReference type="ARBA" id="ARBA00022679"/>
    </source>
</evidence>